<dbReference type="InterPro" id="IPR052367">
    <property type="entry name" value="Thiosulfate_ST/Rhodanese-like"/>
</dbReference>
<dbReference type="SUPFAM" id="SSF52821">
    <property type="entry name" value="Rhodanese/Cell cycle control phosphatase"/>
    <property type="match status" value="1"/>
</dbReference>
<sequence>MLSLSFLGACAPQQKQETPSEQSQTSSGIHQTIPVTQAAQLIQSTPNLYILDVRTADEFKSGHLDKAQQLDYYAPDFESKVKQLDKKKTYLLYCHSGRRSGSTLEIMKTAGFEKVYDLEGGFTQWQGSGQKVVKP</sequence>
<evidence type="ECO:0000259" key="2">
    <source>
        <dbReference type="PROSITE" id="PS50206"/>
    </source>
</evidence>
<protein>
    <submittedName>
        <fullName evidence="3">Rhodanese-like domain-containing protein</fullName>
    </submittedName>
</protein>
<reference evidence="3 4" key="1">
    <citation type="submission" date="2017-09" db="EMBL/GenBank/DDBJ databases">
        <title>Depth-based differentiation of microbial function through sediment-hosted aquifers and enrichment of novel symbionts in the deep terrestrial subsurface.</title>
        <authorList>
            <person name="Probst A.J."/>
            <person name="Ladd B."/>
            <person name="Jarett J.K."/>
            <person name="Geller-Mcgrath D.E."/>
            <person name="Sieber C.M."/>
            <person name="Emerson J.B."/>
            <person name="Anantharaman K."/>
            <person name="Thomas B.C."/>
            <person name="Malmstrom R."/>
            <person name="Stieglmeier M."/>
            <person name="Klingl A."/>
            <person name="Woyke T."/>
            <person name="Ryan C.M."/>
            <person name="Banfield J.F."/>
        </authorList>
    </citation>
    <scope>NUCLEOTIDE SEQUENCE [LARGE SCALE GENOMIC DNA]</scope>
    <source>
        <strain evidence="3">CG17_big_fil_post_rev_8_21_14_2_50_48_46</strain>
    </source>
</reference>
<dbReference type="Pfam" id="PF00581">
    <property type="entry name" value="Rhodanese"/>
    <property type="match status" value="1"/>
</dbReference>
<dbReference type="PANTHER" id="PTHR45431:SF3">
    <property type="entry name" value="RHODANESE-LIKE DOMAIN-CONTAINING PROTEIN 15, CHLOROPLASTIC"/>
    <property type="match status" value="1"/>
</dbReference>
<dbReference type="CDD" id="cd00158">
    <property type="entry name" value="RHOD"/>
    <property type="match status" value="1"/>
</dbReference>
<evidence type="ECO:0000313" key="3">
    <source>
        <dbReference type="EMBL" id="PIW15452.1"/>
    </source>
</evidence>
<feature type="region of interest" description="Disordered" evidence="1">
    <location>
        <begin position="10"/>
        <end position="30"/>
    </location>
</feature>
<proteinExistence type="predicted"/>
<accession>A0A2M7G198</accession>
<name>A0A2M7G198_9BACT</name>
<evidence type="ECO:0000313" key="4">
    <source>
        <dbReference type="Proteomes" id="UP000231019"/>
    </source>
</evidence>
<dbReference type="InterPro" id="IPR036873">
    <property type="entry name" value="Rhodanese-like_dom_sf"/>
</dbReference>
<dbReference type="EMBL" id="PFFQ01000053">
    <property type="protein sequence ID" value="PIW15452.1"/>
    <property type="molecule type" value="Genomic_DNA"/>
</dbReference>
<gene>
    <name evidence="3" type="ORF">COW36_17605</name>
</gene>
<dbReference type="AlphaFoldDB" id="A0A2M7G198"/>
<dbReference type="Gene3D" id="3.40.250.10">
    <property type="entry name" value="Rhodanese-like domain"/>
    <property type="match status" value="1"/>
</dbReference>
<comment type="caution">
    <text evidence="3">The sequence shown here is derived from an EMBL/GenBank/DDBJ whole genome shotgun (WGS) entry which is preliminary data.</text>
</comment>
<evidence type="ECO:0000256" key="1">
    <source>
        <dbReference type="SAM" id="MobiDB-lite"/>
    </source>
</evidence>
<dbReference type="Proteomes" id="UP000231019">
    <property type="component" value="Unassembled WGS sequence"/>
</dbReference>
<feature type="compositionally biased region" description="Low complexity" evidence="1">
    <location>
        <begin position="12"/>
        <end position="27"/>
    </location>
</feature>
<dbReference type="SMART" id="SM00450">
    <property type="entry name" value="RHOD"/>
    <property type="match status" value="1"/>
</dbReference>
<organism evidence="3 4">
    <name type="scientific">bacterium (Candidatus Blackallbacteria) CG17_big_fil_post_rev_8_21_14_2_50_48_46</name>
    <dbReference type="NCBI Taxonomy" id="2014261"/>
    <lineage>
        <taxon>Bacteria</taxon>
        <taxon>Candidatus Blackallbacteria</taxon>
    </lineage>
</organism>
<dbReference type="InterPro" id="IPR001763">
    <property type="entry name" value="Rhodanese-like_dom"/>
</dbReference>
<dbReference type="PROSITE" id="PS50206">
    <property type="entry name" value="RHODANESE_3"/>
    <property type="match status" value="1"/>
</dbReference>
<feature type="domain" description="Rhodanese" evidence="2">
    <location>
        <begin position="44"/>
        <end position="134"/>
    </location>
</feature>
<dbReference type="PANTHER" id="PTHR45431">
    <property type="entry name" value="RHODANESE-LIKE DOMAIN-CONTAINING PROTEIN 15, CHLOROPLASTIC"/>
    <property type="match status" value="1"/>
</dbReference>